<protein>
    <submittedName>
        <fullName evidence="8">Phosphoglycerol transferase</fullName>
    </submittedName>
</protein>
<dbReference type="PANTHER" id="PTHR47371">
    <property type="entry name" value="LIPOTEICHOIC ACID SYNTHASE"/>
    <property type="match status" value="1"/>
</dbReference>
<dbReference type="InterPro" id="IPR050448">
    <property type="entry name" value="OpgB/LTA_synthase_biosynth"/>
</dbReference>
<evidence type="ECO:0000313" key="8">
    <source>
        <dbReference type="EMBL" id="BDY13446.1"/>
    </source>
</evidence>
<proteinExistence type="predicted"/>
<accession>A0ABN6WWF7</accession>
<evidence type="ECO:0000256" key="1">
    <source>
        <dbReference type="ARBA" id="ARBA00004651"/>
    </source>
</evidence>
<sequence>MKHPSSTLKHLTFEQIVTLVKRTLLLQLLFLLVMTIFRAALFISFTPTSLSDVPMNEIVAAFWFGMRLDLSILGFAYVLPVLLFIAAAFLKNRIAPIWLQRALFGYFFVVYLLVSLILAADYAYFSYFGEHITLWIFGIFDDDTAALLKIAQKNYNLPLIFAMALGYTASLYLTVRQIICRPLLPAKKSHGIVGQSTLLFILLVATFLAIRGSLGIFPIFHWTKDISGNHFVNLISRNGVFAMAKAIEQYKKSQNADQDFIEAMGFAGHIEDAFKIVTGKKEVDPSDLLASLKETTPKNPLLEKLKPHVVVIMVESFGLPITKYQSESFDILRSLKKHFDEDTLFTHFISAANGTIVSMEPMLLNLTARPGTIPYGQSIYQNSSFPTAAAKVYRKSGYETTFMYGGDLSWRNVGSFFSKQGFDSIEGKAKIASTLHLKREDFHDWGVYDQFLYEYILLKLKRATQPQFIYAMTTNNHPPYELYKGYKPKPLKISPELKKHLRGDIELIRKRLYDYQYALDMAGKFLDAIKNGELAQNTVVVITADNNTIEGVMSYDNFAEESKKIPFYLYLPPAIRPEKIDTSVPGSHKDLMATLYGLTLSDTDYLSVGSSLLDDTRLHCGLNESGIVISKAGAFFAGKPQNDAQSACDRYRRAAIAVTDYIAKSLLKKRQD</sequence>
<keyword evidence="8" id="KW-0808">Transferase</keyword>
<dbReference type="Pfam" id="PF00884">
    <property type="entry name" value="Sulfatase"/>
    <property type="match status" value="1"/>
</dbReference>
<dbReference type="SUPFAM" id="SSF53649">
    <property type="entry name" value="Alkaline phosphatase-like"/>
    <property type="match status" value="1"/>
</dbReference>
<dbReference type="Gene3D" id="3.40.720.10">
    <property type="entry name" value="Alkaline Phosphatase, subunit A"/>
    <property type="match status" value="1"/>
</dbReference>
<feature type="transmembrane region" description="Helical" evidence="6">
    <location>
        <begin position="70"/>
        <end position="90"/>
    </location>
</feature>
<feature type="transmembrane region" description="Helical" evidence="6">
    <location>
        <begin position="196"/>
        <end position="220"/>
    </location>
</feature>
<feature type="domain" description="Sulfatase N-terminal" evidence="7">
    <location>
        <begin position="307"/>
        <end position="599"/>
    </location>
</feature>
<comment type="subcellular location">
    <subcellularLocation>
        <location evidence="1">Cell membrane</location>
        <topology evidence="1">Multi-pass membrane protein</topology>
    </subcellularLocation>
</comment>
<dbReference type="Proteomes" id="UP001321445">
    <property type="component" value="Chromosome"/>
</dbReference>
<keyword evidence="5 6" id="KW-0472">Membrane</keyword>
<gene>
    <name evidence="8" type="ORF">HCR_17580</name>
</gene>
<feature type="transmembrane region" description="Helical" evidence="6">
    <location>
        <begin position="102"/>
        <end position="125"/>
    </location>
</feature>
<keyword evidence="4 6" id="KW-1133">Transmembrane helix</keyword>
<dbReference type="GO" id="GO:0016740">
    <property type="term" value="F:transferase activity"/>
    <property type="evidence" value="ECO:0007669"/>
    <property type="project" value="UniProtKB-KW"/>
</dbReference>
<evidence type="ECO:0000313" key="9">
    <source>
        <dbReference type="Proteomes" id="UP001321445"/>
    </source>
</evidence>
<evidence type="ECO:0000256" key="4">
    <source>
        <dbReference type="ARBA" id="ARBA00022989"/>
    </source>
</evidence>
<evidence type="ECO:0000256" key="5">
    <source>
        <dbReference type="ARBA" id="ARBA00023136"/>
    </source>
</evidence>
<dbReference type="CDD" id="cd16015">
    <property type="entry name" value="LTA_synthase"/>
    <property type="match status" value="1"/>
</dbReference>
<feature type="transmembrane region" description="Helical" evidence="6">
    <location>
        <begin position="155"/>
        <end position="175"/>
    </location>
</feature>
<evidence type="ECO:0000259" key="7">
    <source>
        <dbReference type="Pfam" id="PF00884"/>
    </source>
</evidence>
<name>A0ABN6WWF7_9BACT</name>
<keyword evidence="3 6" id="KW-0812">Transmembrane</keyword>
<keyword evidence="9" id="KW-1185">Reference proteome</keyword>
<dbReference type="InterPro" id="IPR000917">
    <property type="entry name" value="Sulfatase_N"/>
</dbReference>
<dbReference type="PANTHER" id="PTHR47371:SF3">
    <property type="entry name" value="PHOSPHOGLYCEROL TRANSFERASE I"/>
    <property type="match status" value="1"/>
</dbReference>
<organism evidence="8 9">
    <name type="scientific">Hydrogenimonas cancrithermarum</name>
    <dbReference type="NCBI Taxonomy" id="2993563"/>
    <lineage>
        <taxon>Bacteria</taxon>
        <taxon>Pseudomonadati</taxon>
        <taxon>Campylobacterota</taxon>
        <taxon>Epsilonproteobacteria</taxon>
        <taxon>Campylobacterales</taxon>
        <taxon>Hydrogenimonadaceae</taxon>
        <taxon>Hydrogenimonas</taxon>
    </lineage>
</organism>
<dbReference type="InterPro" id="IPR017850">
    <property type="entry name" value="Alkaline_phosphatase_core_sf"/>
</dbReference>
<dbReference type="EMBL" id="AP027370">
    <property type="protein sequence ID" value="BDY13446.1"/>
    <property type="molecule type" value="Genomic_DNA"/>
</dbReference>
<reference evidence="8 9" key="1">
    <citation type="submission" date="2023-03" db="EMBL/GenBank/DDBJ databases">
        <title>Description of Hydrogenimonas sp. ISO32.</title>
        <authorList>
            <person name="Mino S."/>
            <person name="Fukazawa S."/>
            <person name="Sawabe T."/>
        </authorList>
    </citation>
    <scope>NUCLEOTIDE SEQUENCE [LARGE SCALE GENOMIC DNA]</scope>
    <source>
        <strain evidence="8 9">ISO32</strain>
    </source>
</reference>
<feature type="transmembrane region" description="Helical" evidence="6">
    <location>
        <begin position="28"/>
        <end position="50"/>
    </location>
</feature>
<keyword evidence="2" id="KW-1003">Cell membrane</keyword>
<evidence type="ECO:0000256" key="2">
    <source>
        <dbReference type="ARBA" id="ARBA00022475"/>
    </source>
</evidence>
<evidence type="ECO:0000256" key="3">
    <source>
        <dbReference type="ARBA" id="ARBA00022692"/>
    </source>
</evidence>
<evidence type="ECO:0000256" key="6">
    <source>
        <dbReference type="SAM" id="Phobius"/>
    </source>
</evidence>